<sequence>RPWYMEFFRPTVQRVEKWVDSWSGRHGVLVVFPSVIVWFWCAVPFPRSNPSGVGRAWCDESDGASWCTGRLHEAPWSGPITPGSHHEDVDANFWFFLLFYYGLYVAVALIYITQLFSLYRLNWWPSALGAKTSYTIFWLLSIACGYLLHRLNIDTVTAGPGSPRPGDAKEPSELLSVSCVHKSLATMVQFFSAHGSIDAEDGNDDDDVQWQRKTLWVALAFATMSMPAIVCLIGLRRSGRQTYRHSLTDMQKTFLERQLARRIPASYIRFLWFVATIGLSLVALLAGQGYASVYLSTLPHTGFDGTAYVTFWMITVNLLSLMSGWILEEKIRSRALLFANKYYYFLVYFIFYRNLFARLRSFDQFALVQLFSSVWVCIFYPLSMTSLAHRITQYFNPRPKSWEEYVESIGLAIYLRNLAQNVTMVAFLGWVSILHFGGNHSLYPFFAFADRGDPYNYQLTMLGSGAIWASELITSFVARATCKAALGVDVTNLGLDEFREFPELLATCVWTSVHVLMDMLLFLIKLNFR</sequence>
<keyword evidence="1" id="KW-0472">Membrane</keyword>
<keyword evidence="3" id="KW-1185">Reference proteome</keyword>
<proteinExistence type="predicted"/>
<keyword evidence="1" id="KW-0812">Transmembrane</keyword>
<protein>
    <submittedName>
        <fullName evidence="2">Uncharacterized protein</fullName>
    </submittedName>
</protein>
<evidence type="ECO:0000256" key="1">
    <source>
        <dbReference type="SAM" id="Phobius"/>
    </source>
</evidence>
<accession>A0A316U7A3</accession>
<feature type="transmembrane region" description="Helical" evidence="1">
    <location>
        <begin position="504"/>
        <end position="524"/>
    </location>
</feature>
<feature type="transmembrane region" description="Helical" evidence="1">
    <location>
        <begin position="128"/>
        <end position="148"/>
    </location>
</feature>
<keyword evidence="1" id="KW-1133">Transmembrane helix</keyword>
<gene>
    <name evidence="2" type="ORF">BCV69DRAFT_239744</name>
</gene>
<dbReference type="OrthoDB" id="5541877at2759"/>
<evidence type="ECO:0000313" key="2">
    <source>
        <dbReference type="EMBL" id="PWN21110.1"/>
    </source>
</evidence>
<feature type="transmembrane region" description="Helical" evidence="1">
    <location>
        <begin position="364"/>
        <end position="382"/>
    </location>
</feature>
<dbReference type="PANTHER" id="PTHR40467">
    <property type="match status" value="1"/>
</dbReference>
<dbReference type="PANTHER" id="PTHR40467:SF1">
    <property type="match status" value="1"/>
</dbReference>
<dbReference type="Proteomes" id="UP000245942">
    <property type="component" value="Unassembled WGS sequence"/>
</dbReference>
<feature type="transmembrane region" description="Helical" evidence="1">
    <location>
        <begin position="418"/>
        <end position="438"/>
    </location>
</feature>
<dbReference type="GeneID" id="37011718"/>
<reference evidence="2 3" key="1">
    <citation type="journal article" date="2018" name="Mol. Biol. Evol.">
        <title>Broad Genomic Sampling Reveals a Smut Pathogenic Ancestry of the Fungal Clade Ustilaginomycotina.</title>
        <authorList>
            <person name="Kijpornyongpan T."/>
            <person name="Mondo S.J."/>
            <person name="Barry K."/>
            <person name="Sandor L."/>
            <person name="Lee J."/>
            <person name="Lipzen A."/>
            <person name="Pangilinan J."/>
            <person name="LaButti K."/>
            <person name="Hainaut M."/>
            <person name="Henrissat B."/>
            <person name="Grigoriev I.V."/>
            <person name="Spatafora J.W."/>
            <person name="Aime M.C."/>
        </authorList>
    </citation>
    <scope>NUCLEOTIDE SEQUENCE [LARGE SCALE GENOMIC DNA]</scope>
    <source>
        <strain evidence="2 3">MCA 4718</strain>
    </source>
</reference>
<feature type="transmembrane region" description="Helical" evidence="1">
    <location>
        <begin position="215"/>
        <end position="235"/>
    </location>
</feature>
<name>A0A316U7A3_9BASI</name>
<feature type="transmembrane region" description="Helical" evidence="1">
    <location>
        <begin position="93"/>
        <end position="116"/>
    </location>
</feature>
<dbReference type="InterPro" id="IPR039966">
    <property type="entry name" value="C553.12c"/>
</dbReference>
<feature type="transmembrane region" description="Helical" evidence="1">
    <location>
        <begin position="334"/>
        <end position="352"/>
    </location>
</feature>
<feature type="transmembrane region" description="Helical" evidence="1">
    <location>
        <begin position="27"/>
        <end position="45"/>
    </location>
</feature>
<feature type="transmembrane region" description="Helical" evidence="1">
    <location>
        <begin position="267"/>
        <end position="287"/>
    </location>
</feature>
<evidence type="ECO:0000313" key="3">
    <source>
        <dbReference type="Proteomes" id="UP000245942"/>
    </source>
</evidence>
<feature type="non-terminal residue" evidence="2">
    <location>
        <position position="529"/>
    </location>
</feature>
<organism evidence="2 3">
    <name type="scientific">Pseudomicrostroma glucosiphilum</name>
    <dbReference type="NCBI Taxonomy" id="1684307"/>
    <lineage>
        <taxon>Eukaryota</taxon>
        <taxon>Fungi</taxon>
        <taxon>Dikarya</taxon>
        <taxon>Basidiomycota</taxon>
        <taxon>Ustilaginomycotina</taxon>
        <taxon>Exobasidiomycetes</taxon>
        <taxon>Microstromatales</taxon>
        <taxon>Microstromatales incertae sedis</taxon>
        <taxon>Pseudomicrostroma</taxon>
    </lineage>
</organism>
<dbReference type="RefSeq" id="XP_025348270.1">
    <property type="nucleotide sequence ID" value="XM_025489984.1"/>
</dbReference>
<dbReference type="EMBL" id="KZ819326">
    <property type="protein sequence ID" value="PWN21110.1"/>
    <property type="molecule type" value="Genomic_DNA"/>
</dbReference>
<dbReference type="AlphaFoldDB" id="A0A316U7A3"/>
<feature type="transmembrane region" description="Helical" evidence="1">
    <location>
        <begin position="307"/>
        <end position="327"/>
    </location>
</feature>
<feature type="non-terminal residue" evidence="2">
    <location>
        <position position="1"/>
    </location>
</feature>